<feature type="active site" evidence="13">
    <location>
        <position position="412"/>
    </location>
</feature>
<evidence type="ECO:0000313" key="17">
    <source>
        <dbReference type="Proteomes" id="UP000216024"/>
    </source>
</evidence>
<evidence type="ECO:0000256" key="12">
    <source>
        <dbReference type="ARBA" id="ARBA00057569"/>
    </source>
</evidence>
<feature type="domain" description="PLD phosphodiesterase" evidence="15">
    <location>
        <begin position="400"/>
        <end position="427"/>
    </location>
</feature>
<evidence type="ECO:0000256" key="14">
    <source>
        <dbReference type="NCBIfam" id="TIGR04265"/>
    </source>
</evidence>
<evidence type="ECO:0000256" key="6">
    <source>
        <dbReference type="ARBA" id="ARBA00022737"/>
    </source>
</evidence>
<dbReference type="CDD" id="cd09110">
    <property type="entry name" value="PLDc_CLS_1"/>
    <property type="match status" value="1"/>
</dbReference>
<evidence type="ECO:0000256" key="7">
    <source>
        <dbReference type="ARBA" id="ARBA00022989"/>
    </source>
</evidence>
<keyword evidence="17" id="KW-1185">Reference proteome</keyword>
<keyword evidence="9 13" id="KW-0472">Membrane</keyword>
<evidence type="ECO:0000256" key="11">
    <source>
        <dbReference type="ARBA" id="ARBA00023264"/>
    </source>
</evidence>
<comment type="function">
    <text evidence="12 13">Catalyzes the reversible phosphatidyl group transfer from one phosphatidylglycerol molecule to another to form cardiolipin (CL) (diphosphatidylglycerol) and glycerol.</text>
</comment>
<dbReference type="PANTHER" id="PTHR21248">
    <property type="entry name" value="CARDIOLIPIN SYNTHASE"/>
    <property type="match status" value="1"/>
</dbReference>
<dbReference type="GO" id="GO:0032049">
    <property type="term" value="P:cardiolipin biosynthetic process"/>
    <property type="evidence" value="ECO:0007669"/>
    <property type="project" value="UniProtKB-UniRule"/>
</dbReference>
<organism evidence="16 17">
    <name type="scientific">Anaeromicrobium sediminis</name>
    <dbReference type="NCBI Taxonomy" id="1478221"/>
    <lineage>
        <taxon>Bacteria</taxon>
        <taxon>Bacillati</taxon>
        <taxon>Bacillota</taxon>
        <taxon>Clostridia</taxon>
        <taxon>Peptostreptococcales</taxon>
        <taxon>Thermotaleaceae</taxon>
        <taxon>Anaeromicrobium</taxon>
    </lineage>
</organism>
<evidence type="ECO:0000256" key="9">
    <source>
        <dbReference type="ARBA" id="ARBA00023136"/>
    </source>
</evidence>
<comment type="catalytic activity">
    <reaction evidence="13">
        <text>2 a 1,2-diacyl-sn-glycero-3-phospho-(1'-sn-glycerol) = a cardiolipin + glycerol</text>
        <dbReference type="Rhea" id="RHEA:31451"/>
        <dbReference type="ChEBI" id="CHEBI:17754"/>
        <dbReference type="ChEBI" id="CHEBI:62237"/>
        <dbReference type="ChEBI" id="CHEBI:64716"/>
    </reaction>
</comment>
<dbReference type="Gene3D" id="3.30.870.10">
    <property type="entry name" value="Endonuclease Chain A"/>
    <property type="match status" value="2"/>
</dbReference>
<dbReference type="SMART" id="SM00155">
    <property type="entry name" value="PLDc"/>
    <property type="match status" value="2"/>
</dbReference>
<dbReference type="InterPro" id="IPR025202">
    <property type="entry name" value="PLD-like_dom"/>
</dbReference>
<protein>
    <recommendedName>
        <fullName evidence="13 14">Cardiolipin synthase</fullName>
        <shortName evidence="13">CL synthase</shortName>
        <ecNumber evidence="13 14">2.7.8.-</ecNumber>
    </recommendedName>
</protein>
<feature type="active site" evidence="13">
    <location>
        <position position="405"/>
    </location>
</feature>
<feature type="active site" evidence="13">
    <location>
        <position position="407"/>
    </location>
</feature>
<keyword evidence="3 13" id="KW-0444">Lipid biosynthesis</keyword>
<name>A0A267MEB7_9FIRM</name>
<dbReference type="OrthoDB" id="9762009at2"/>
<feature type="active site" evidence="13">
    <location>
        <position position="230"/>
    </location>
</feature>
<dbReference type="PANTHER" id="PTHR21248:SF22">
    <property type="entry name" value="PHOSPHOLIPASE D"/>
    <property type="match status" value="1"/>
</dbReference>
<dbReference type="Pfam" id="PF13091">
    <property type="entry name" value="PLDc_2"/>
    <property type="match status" value="2"/>
</dbReference>
<dbReference type="GO" id="GO:0008808">
    <property type="term" value="F:cardiolipin synthase activity"/>
    <property type="evidence" value="ECO:0007669"/>
    <property type="project" value="UniProtKB-UniRule"/>
</dbReference>
<dbReference type="SUPFAM" id="SSF56024">
    <property type="entry name" value="Phospholipase D/nuclease"/>
    <property type="match status" value="2"/>
</dbReference>
<dbReference type="NCBIfam" id="TIGR04265">
    <property type="entry name" value="bac_cardiolipin"/>
    <property type="match status" value="1"/>
</dbReference>
<dbReference type="FunFam" id="3.30.870.10:FF:000021">
    <property type="entry name" value="Cardiolipin synthase"/>
    <property type="match status" value="1"/>
</dbReference>
<keyword evidence="8 13" id="KW-0443">Lipid metabolism</keyword>
<evidence type="ECO:0000313" key="16">
    <source>
        <dbReference type="EMBL" id="PAB57742.1"/>
    </source>
</evidence>
<keyword evidence="6" id="KW-0677">Repeat</keyword>
<feature type="transmembrane region" description="Helical" evidence="13">
    <location>
        <begin position="6"/>
        <end position="31"/>
    </location>
</feature>
<evidence type="ECO:0000256" key="2">
    <source>
        <dbReference type="ARBA" id="ARBA00022475"/>
    </source>
</evidence>
<reference evidence="16 17" key="1">
    <citation type="submission" date="2017-06" db="EMBL/GenBank/DDBJ databases">
        <title>Draft genome sequence of anaerobic fermentative bacterium Anaeromicrobium sediminis DY2726D isolated from West Pacific Ocean sediments.</title>
        <authorList>
            <person name="Zeng X."/>
        </authorList>
    </citation>
    <scope>NUCLEOTIDE SEQUENCE [LARGE SCALE GENOMIC DNA]</scope>
    <source>
        <strain evidence="16 17">DY2726D</strain>
    </source>
</reference>
<evidence type="ECO:0000256" key="13">
    <source>
        <dbReference type="HAMAP-Rule" id="MF_01916"/>
    </source>
</evidence>
<evidence type="ECO:0000259" key="15">
    <source>
        <dbReference type="PROSITE" id="PS50035"/>
    </source>
</evidence>
<proteinExistence type="inferred from homology"/>
<gene>
    <name evidence="16" type="primary">cls</name>
    <name evidence="16" type="ORF">CCE28_18135</name>
</gene>
<evidence type="ECO:0000256" key="5">
    <source>
        <dbReference type="ARBA" id="ARBA00022692"/>
    </source>
</evidence>
<keyword evidence="7 13" id="KW-1133">Transmembrane helix</keyword>
<dbReference type="PROSITE" id="PS50035">
    <property type="entry name" value="PLD"/>
    <property type="match status" value="2"/>
</dbReference>
<evidence type="ECO:0000256" key="4">
    <source>
        <dbReference type="ARBA" id="ARBA00022679"/>
    </source>
</evidence>
<dbReference type="CDD" id="cd09112">
    <property type="entry name" value="PLDc_CLS_2"/>
    <property type="match status" value="1"/>
</dbReference>
<sequence length="487" mass="56146">MSLLGFGVQVTTGISIIFLLNMILAFVVIFFERKHPSSTWAWIMVLLLIPVVGFILYLLFSQNLSKRKLFKLRKEEEEVTTRMKEHQLKNINEGKIQFKDPSMSQYKDMIRMNLLEENAVLSQDNHIEIFKEGEGKFKELIECIKNAKDHIHIMYYIFRRDELGMRIVNALIEKAREGVEVRFIYDAIGSKFVKRKSFKDLQEAGGKVELFFPSSIPIINPKVNYRNHRKIVVIDGEIGFVGGFNVGNEYLGLDKKLGYWRDTHLKIKGGGVGGLQSRFILDWRFASHEPMDDLHRYFPMKTCDGQAGIQIVSSGPDSQKEQIKYGYIKMINEAKKNVYIQTPYFIPDESMLEALKIAALSGIDVKIMIPNKPDHIFVYWASYSYVGDLLDAGAEVYLYEKGFLHAKTCVIDGKVASVGTANLDNRSFRLNFEVNAFIYDRKTAKELEDIFMEDLKECRKITKEEYKNRSSLIKFKESISRLIGPLL</sequence>
<dbReference type="EC" id="2.7.8.-" evidence="13 14"/>
<accession>A0A267MEB7</accession>
<dbReference type="HAMAP" id="MF_01916">
    <property type="entry name" value="Cardiolipin_synth_Cls"/>
    <property type="match status" value="1"/>
</dbReference>
<feature type="transmembrane region" description="Helical" evidence="13">
    <location>
        <begin position="40"/>
        <end position="60"/>
    </location>
</feature>
<dbReference type="AlphaFoldDB" id="A0A267MEB7"/>
<comment type="similarity">
    <text evidence="13">Belongs to the phospholipase D family. Cardiolipin synthase subfamily.</text>
</comment>
<feature type="active site" evidence="13">
    <location>
        <position position="228"/>
    </location>
</feature>
<dbReference type="InterPro" id="IPR001736">
    <property type="entry name" value="PLipase_D/transphosphatidylase"/>
</dbReference>
<dbReference type="InterPro" id="IPR022924">
    <property type="entry name" value="Cardiolipin_synthase"/>
</dbReference>
<keyword evidence="5 13" id="KW-0812">Transmembrane</keyword>
<evidence type="ECO:0000256" key="1">
    <source>
        <dbReference type="ARBA" id="ARBA00004651"/>
    </source>
</evidence>
<evidence type="ECO:0000256" key="3">
    <source>
        <dbReference type="ARBA" id="ARBA00022516"/>
    </source>
</evidence>
<evidence type="ECO:0000256" key="10">
    <source>
        <dbReference type="ARBA" id="ARBA00023209"/>
    </source>
</evidence>
<keyword evidence="2 13" id="KW-1003">Cell membrane</keyword>
<dbReference type="InterPro" id="IPR027379">
    <property type="entry name" value="CLS_N"/>
</dbReference>
<feature type="active site" evidence="13">
    <location>
        <position position="235"/>
    </location>
</feature>
<dbReference type="EMBL" id="NIBG01000023">
    <property type="protein sequence ID" value="PAB57742.1"/>
    <property type="molecule type" value="Genomic_DNA"/>
</dbReference>
<dbReference type="RefSeq" id="WP_095135147.1">
    <property type="nucleotide sequence ID" value="NZ_NIBG01000023.1"/>
</dbReference>
<keyword evidence="11 13" id="KW-1208">Phospholipid metabolism</keyword>
<dbReference type="Proteomes" id="UP000216024">
    <property type="component" value="Unassembled WGS sequence"/>
</dbReference>
<comment type="subcellular location">
    <subcellularLocation>
        <location evidence="1 13">Cell membrane</location>
        <topology evidence="1 13">Multi-pass membrane protein</topology>
    </subcellularLocation>
</comment>
<comment type="caution">
    <text evidence="16">The sequence shown here is derived from an EMBL/GenBank/DDBJ whole genome shotgun (WGS) entry which is preliminary data.</text>
</comment>
<evidence type="ECO:0000256" key="8">
    <source>
        <dbReference type="ARBA" id="ARBA00023098"/>
    </source>
</evidence>
<keyword evidence="10 13" id="KW-0594">Phospholipid biosynthesis</keyword>
<dbReference type="InterPro" id="IPR030874">
    <property type="entry name" value="Cardiolipin_synth_Firmi"/>
</dbReference>
<dbReference type="GO" id="GO:0005886">
    <property type="term" value="C:plasma membrane"/>
    <property type="evidence" value="ECO:0007669"/>
    <property type="project" value="UniProtKB-SubCell"/>
</dbReference>
<feature type="domain" description="PLD phosphodiesterase" evidence="15">
    <location>
        <begin position="223"/>
        <end position="250"/>
    </location>
</feature>
<keyword evidence="4 13" id="KW-0808">Transferase</keyword>
<dbReference type="Pfam" id="PF13396">
    <property type="entry name" value="PLDc_N"/>
    <property type="match status" value="1"/>
</dbReference>
<dbReference type="FunFam" id="3.30.870.10:FF:000014">
    <property type="entry name" value="Cardiolipin synthase"/>
    <property type="match status" value="1"/>
</dbReference>